<feature type="region of interest" description="Disordered" evidence="1">
    <location>
        <begin position="598"/>
        <end position="632"/>
    </location>
</feature>
<comment type="caution">
    <text evidence="2">The sequence shown here is derived from an EMBL/GenBank/DDBJ whole genome shotgun (WGS) entry which is preliminary data.</text>
</comment>
<dbReference type="PANTHER" id="PTHR33050">
    <property type="entry name" value="REVERSE TRANSCRIPTASE DOMAIN-CONTAINING PROTEIN"/>
    <property type="match status" value="1"/>
</dbReference>
<feature type="region of interest" description="Disordered" evidence="1">
    <location>
        <begin position="498"/>
        <end position="527"/>
    </location>
</feature>
<gene>
    <name evidence="2" type="ORF">Pfra01_000825600</name>
</gene>
<sequence length="1326" mass="145703">MSQQAQRESSTPAQIDSPAWSRSSVGNIEAGVLCFSVISGMSQLTSRESILLIGVTTLKLARATALTRKVDSSDAEGSKLGTWIRQVVCVKHEGHYNYGQVTGYSDVGLIIYTLSGPIEASRTDICDTVYPVIALIMGCQVFPEETWSYEQLDQIHDTLMDRLLRPPTTNAPCDPLPIAQLVQGVLPDMSPGFDRLCYWTDACTGKRSRISLQHVVNYVYYVDGSKRMPASMEGTIGSAFCTPPVQDMHPQQQDPTAHPEHQTTDQATRSSFFDVLDVGDGEETAADEAALAQTILAGVNESTSPTLTVPPNRMQHPRHTASSPATNPTYAVPPNSGSSAAPPAQLYQEASEEAEIRDLIRTHKPHLLTYHLESRRAPTSAAKRTTSTEDDSQPAKRGKFIFAPSAEQRRVHDTITSDAQRGKSASEFVESLVSSCELWAYPGVATRAYDIEFGSRGLSFLHFAPADPLLRLRRQREGPTGPRDLGQNILDHQTVASSIQTSSQYDSKRPVIADTRSTGTQDDHPRHWRRAGRTCSVRETQFESLHNKPPRRHAVGRTRLVDEAQIESPPNLLSDPQQAGNTSSVDATQFESLQMRNLRKASTNRAVDNPTTNRPSSRAAGRKQAPFERKAADQACTEIKQVRPTPSSTYVRECLIKQLSTRSSSHATALNVMCTRLGIAPPKKFPLRDSNQQWQLNQEKQRVVSALALEHQMSLQDIAEIVRVQSSSDPRPNKAMYSSRFASLLAGYTHKNHLVQIAREGIQPLWKVSNPMQTYPMKKHGSASRHLNGVLKAIRKGQDAGQYLVVDIKVLQLWKYIQISPLGAVTKKDCDPEEDIRLIHDLSLRRGTSTNDMSQTERSPDIEYKHIAAIARRIISCRSVYKGVPVKIMKGDVKGAFRHLMLASEHVRWMAATIQELGVLIIDMSAPYGWTSSPAFYGVRWCNHVVSKPRVASIQGPELQLANEALRLSMLAILGPAPINEETFSTWETQLQVLGLELDTDACTISMPQDKIAKALGRVQSLQVQTQPTRTQLQQLLAWATPHTVLIKAWSDNTSAVSWTNRLASNNPLAQDLNRAIGLAEAVFGFRILCGHLPGSSNTMADAGSRAGTPPYVKLWTNLSSAWQQIPVPPTLRKVYKTFSSSFSLTRWPLAQGQSTQRPGGNGRLGAWNTTSTHGYQQTSNSTPINSPCSPFTIGAQLEERQESHYPRPPCCPRLATSLGIICASEGTPSVSTPDTSWPCAGCRGCLHLLAKRNLLHSQFCESSDHDAISEHPTIACSGGQRPWAFSSCSEDPNISRTAAESSHTLSAQRTSSSSPSKASKPTPST</sequence>
<feature type="region of interest" description="Disordered" evidence="1">
    <location>
        <begin position="1288"/>
        <end position="1326"/>
    </location>
</feature>
<dbReference type="InterPro" id="IPR052055">
    <property type="entry name" value="Hepadnavirus_pol/RT"/>
</dbReference>
<feature type="compositionally biased region" description="Polar residues" evidence="1">
    <location>
        <begin position="1288"/>
        <end position="1301"/>
    </location>
</feature>
<feature type="region of interest" description="Disordered" evidence="1">
    <location>
        <begin position="242"/>
        <end position="265"/>
    </location>
</feature>
<feature type="compositionally biased region" description="Polar residues" evidence="1">
    <location>
        <begin position="598"/>
        <end position="616"/>
    </location>
</feature>
<feature type="region of interest" description="Disordered" evidence="1">
    <location>
        <begin position="302"/>
        <end position="352"/>
    </location>
</feature>
<dbReference type="EMBL" id="BSXT01000736">
    <property type="protein sequence ID" value="GMF33366.1"/>
    <property type="molecule type" value="Genomic_DNA"/>
</dbReference>
<proteinExistence type="predicted"/>
<organism evidence="2 3">
    <name type="scientific">Phytophthora fragariaefolia</name>
    <dbReference type="NCBI Taxonomy" id="1490495"/>
    <lineage>
        <taxon>Eukaryota</taxon>
        <taxon>Sar</taxon>
        <taxon>Stramenopiles</taxon>
        <taxon>Oomycota</taxon>
        <taxon>Peronosporomycetes</taxon>
        <taxon>Peronosporales</taxon>
        <taxon>Peronosporaceae</taxon>
        <taxon>Phytophthora</taxon>
    </lineage>
</organism>
<dbReference type="OrthoDB" id="92483at2759"/>
<feature type="region of interest" description="Disordered" evidence="1">
    <location>
        <begin position="1"/>
        <end position="20"/>
    </location>
</feature>
<feature type="region of interest" description="Disordered" evidence="1">
    <location>
        <begin position="1150"/>
        <end position="1187"/>
    </location>
</feature>
<feature type="compositionally biased region" description="Low complexity" evidence="1">
    <location>
        <begin position="1302"/>
        <end position="1326"/>
    </location>
</feature>
<feature type="compositionally biased region" description="Polar residues" evidence="1">
    <location>
        <begin position="1168"/>
        <end position="1187"/>
    </location>
</feature>
<evidence type="ECO:0000313" key="3">
    <source>
        <dbReference type="Proteomes" id="UP001165121"/>
    </source>
</evidence>
<dbReference type="PANTHER" id="PTHR33050:SF7">
    <property type="entry name" value="RIBONUCLEASE H"/>
    <property type="match status" value="1"/>
</dbReference>
<evidence type="ECO:0000256" key="1">
    <source>
        <dbReference type="SAM" id="MobiDB-lite"/>
    </source>
</evidence>
<keyword evidence="3" id="KW-1185">Reference proteome</keyword>
<reference evidence="2" key="1">
    <citation type="submission" date="2023-04" db="EMBL/GenBank/DDBJ databases">
        <title>Phytophthora fragariaefolia NBRC 109709.</title>
        <authorList>
            <person name="Ichikawa N."/>
            <person name="Sato H."/>
            <person name="Tonouchi N."/>
        </authorList>
    </citation>
    <scope>NUCLEOTIDE SEQUENCE</scope>
    <source>
        <strain evidence="2">NBRC 109709</strain>
    </source>
</reference>
<evidence type="ECO:0000313" key="2">
    <source>
        <dbReference type="EMBL" id="GMF33366.1"/>
    </source>
</evidence>
<dbReference type="Proteomes" id="UP001165121">
    <property type="component" value="Unassembled WGS sequence"/>
</dbReference>
<protein>
    <submittedName>
        <fullName evidence="2">Unnamed protein product</fullName>
    </submittedName>
</protein>
<accession>A0A9W7CHT4</accession>
<feature type="region of interest" description="Disordered" evidence="1">
    <location>
        <begin position="371"/>
        <end position="424"/>
    </location>
</feature>
<name>A0A9W7CHT4_9STRA</name>
<feature type="compositionally biased region" description="Low complexity" evidence="1">
    <location>
        <begin position="332"/>
        <end position="344"/>
    </location>
</feature>
<feature type="compositionally biased region" description="Polar residues" evidence="1">
    <location>
        <begin position="320"/>
        <end position="329"/>
    </location>
</feature>